<reference evidence="5 6" key="1">
    <citation type="journal article" date="2020" name="Nat. Food">
        <title>A phased Vanilla planifolia genome enables genetic improvement of flavour and production.</title>
        <authorList>
            <person name="Hasing T."/>
            <person name="Tang H."/>
            <person name="Brym M."/>
            <person name="Khazi F."/>
            <person name="Huang T."/>
            <person name="Chambers A.H."/>
        </authorList>
    </citation>
    <scope>NUCLEOTIDE SEQUENCE [LARGE SCALE GENOMIC DNA]</scope>
    <source>
        <tissue evidence="5">Leaf</tissue>
    </source>
</reference>
<dbReference type="Gene3D" id="3.30.70.330">
    <property type="match status" value="3"/>
</dbReference>
<accession>A0A835VFG3</accession>
<feature type="compositionally biased region" description="Acidic residues" evidence="3">
    <location>
        <begin position="233"/>
        <end position="249"/>
    </location>
</feature>
<dbReference type="PROSITE" id="PS50102">
    <property type="entry name" value="RRM"/>
    <property type="match status" value="2"/>
</dbReference>
<dbReference type="InterPro" id="IPR000504">
    <property type="entry name" value="RRM_dom"/>
</dbReference>
<dbReference type="AlphaFoldDB" id="A0A835VFG3"/>
<evidence type="ECO:0000256" key="1">
    <source>
        <dbReference type="ARBA" id="ARBA00022884"/>
    </source>
</evidence>
<gene>
    <name evidence="5" type="ORF">HPP92_001558</name>
</gene>
<feature type="compositionally biased region" description="Low complexity" evidence="3">
    <location>
        <begin position="15"/>
        <end position="29"/>
    </location>
</feature>
<dbReference type="SUPFAM" id="SSF54928">
    <property type="entry name" value="RNA-binding domain, RBD"/>
    <property type="match status" value="2"/>
</dbReference>
<dbReference type="GO" id="GO:0003723">
    <property type="term" value="F:RNA binding"/>
    <property type="evidence" value="ECO:0007669"/>
    <property type="project" value="UniProtKB-UniRule"/>
</dbReference>
<evidence type="ECO:0000313" key="6">
    <source>
        <dbReference type="Proteomes" id="UP000636800"/>
    </source>
</evidence>
<feature type="region of interest" description="Disordered" evidence="3">
    <location>
        <begin position="73"/>
        <end position="101"/>
    </location>
</feature>
<keyword evidence="6" id="KW-1185">Reference proteome</keyword>
<dbReference type="Pfam" id="PF00076">
    <property type="entry name" value="RRM_1"/>
    <property type="match status" value="2"/>
</dbReference>
<feature type="compositionally biased region" description="Acidic residues" evidence="3">
    <location>
        <begin position="169"/>
        <end position="178"/>
    </location>
</feature>
<feature type="domain" description="RRM" evidence="4">
    <location>
        <begin position="410"/>
        <end position="490"/>
    </location>
</feature>
<dbReference type="InterPro" id="IPR035979">
    <property type="entry name" value="RBD_domain_sf"/>
</dbReference>
<protein>
    <recommendedName>
        <fullName evidence="4">RRM domain-containing protein</fullName>
    </recommendedName>
</protein>
<dbReference type="SMART" id="SM00360">
    <property type="entry name" value="RRM"/>
    <property type="match status" value="3"/>
</dbReference>
<evidence type="ECO:0000313" key="5">
    <source>
        <dbReference type="EMBL" id="KAG0496867.1"/>
    </source>
</evidence>
<evidence type="ECO:0000259" key="4">
    <source>
        <dbReference type="PROSITE" id="PS50102"/>
    </source>
</evidence>
<keyword evidence="1 2" id="KW-0694">RNA-binding</keyword>
<dbReference type="EMBL" id="JADCNL010000001">
    <property type="protein sequence ID" value="KAG0496867.1"/>
    <property type="molecule type" value="Genomic_DNA"/>
</dbReference>
<dbReference type="OrthoDB" id="67566at2759"/>
<feature type="compositionally biased region" description="Basic residues" evidence="3">
    <location>
        <begin position="1"/>
        <end position="11"/>
    </location>
</feature>
<dbReference type="PANTHER" id="PTHR21245">
    <property type="entry name" value="HETEROGENEOUS NUCLEAR RIBONUCLEOPROTEIN"/>
    <property type="match status" value="1"/>
</dbReference>
<feature type="region of interest" description="Disordered" evidence="3">
    <location>
        <begin position="1"/>
        <end position="38"/>
    </location>
</feature>
<organism evidence="5 6">
    <name type="scientific">Vanilla planifolia</name>
    <name type="common">Vanilla</name>
    <dbReference type="NCBI Taxonomy" id="51239"/>
    <lineage>
        <taxon>Eukaryota</taxon>
        <taxon>Viridiplantae</taxon>
        <taxon>Streptophyta</taxon>
        <taxon>Embryophyta</taxon>
        <taxon>Tracheophyta</taxon>
        <taxon>Spermatophyta</taxon>
        <taxon>Magnoliopsida</taxon>
        <taxon>Liliopsida</taxon>
        <taxon>Asparagales</taxon>
        <taxon>Orchidaceae</taxon>
        <taxon>Vanilloideae</taxon>
        <taxon>Vanilleae</taxon>
        <taxon>Vanilla</taxon>
    </lineage>
</organism>
<feature type="domain" description="RRM" evidence="4">
    <location>
        <begin position="257"/>
        <end position="336"/>
    </location>
</feature>
<evidence type="ECO:0000256" key="2">
    <source>
        <dbReference type="PROSITE-ProRule" id="PRU00176"/>
    </source>
</evidence>
<name>A0A835VFG3_VANPL</name>
<sequence length="728" mass="80897">MPLRAARRSLAKKPSAIAKKTSSESSSASPLPTIEDGKTPEFEALSTSTANAASEAEAVRHVEVVEGEASQFPAMVEGRTMNTEEVPLGGGKEGILGNDGENAAKDLHASFVDEDAKPAVPVKPIVDATAEEKVSQELDYRKDTQLQSEVALEDEGDEIVEMESKAEIEEILDDPAEQEETKREIPVNLDDNESEDEEVSEVKERMEEDDGVKETLRNYSSEEQMENKATNADNEENDDGDNEENEDNDYGIKQRESEVFVGGLDKDTVEDDLIKVFGVFGGIQSARIVRHPATKKSKGFAFVRFTSREDAMKVLTELKDGAEVNGKHVRIQASRDNATLYLGNICKTWTKDQVIDTLKSLGIERLLNINLPKDSKNEGRIKGFAFLETARVAFTDDPLHPNEEVMLQVKTVYFEGIPLSWDEEKVKEIFKEYGKIEKVLLSRNFNSKKRKDFGFAEFAIRQSALACVEGINNSKIGDGDTKVRANLARPLNKSRLAKQGARGGYKVEKDGETIHEAAHSKKKKKRKSKVVQHKEEKQLNAESVNHTKSFTSQNREVMKNAKQKRPLTLRGKDSKGKQDVQATKTGKRKNHSGKILDTGTSGRPTKKMRQTNHGKVHGRYFSGFGDRKGFNSAIREASYGAPAEGYPTEYVVASSSYRAYPYTAASQPQPALLILSGTYGSELRSTSGYNRVPEIHPSYDSYTDHANYQHSGYGYRTGGAYAARWPYH</sequence>
<feature type="region of interest" description="Disordered" evidence="3">
    <location>
        <begin position="569"/>
        <end position="611"/>
    </location>
</feature>
<feature type="compositionally biased region" description="Basic residues" evidence="3">
    <location>
        <begin position="520"/>
        <end position="531"/>
    </location>
</feature>
<dbReference type="InterPro" id="IPR012677">
    <property type="entry name" value="Nucleotide-bd_a/b_plait_sf"/>
</dbReference>
<feature type="compositionally biased region" description="Polar residues" evidence="3">
    <location>
        <begin position="217"/>
        <end position="232"/>
    </location>
</feature>
<feature type="compositionally biased region" description="Acidic residues" evidence="3">
    <location>
        <begin position="190"/>
        <end position="199"/>
    </location>
</feature>
<feature type="region of interest" description="Disordered" evidence="3">
    <location>
        <begin position="165"/>
        <end position="254"/>
    </location>
</feature>
<feature type="compositionally biased region" description="Basic and acidic residues" evidence="3">
    <location>
        <begin position="200"/>
        <end position="216"/>
    </location>
</feature>
<dbReference type="Proteomes" id="UP000636800">
    <property type="component" value="Chromosome 1"/>
</dbReference>
<feature type="region of interest" description="Disordered" evidence="3">
    <location>
        <begin position="497"/>
        <end position="538"/>
    </location>
</feature>
<proteinExistence type="predicted"/>
<dbReference type="CDD" id="cd00590">
    <property type="entry name" value="RRM_SF"/>
    <property type="match status" value="1"/>
</dbReference>
<feature type="compositionally biased region" description="Basic and acidic residues" evidence="3">
    <location>
        <begin position="505"/>
        <end position="519"/>
    </location>
</feature>
<evidence type="ECO:0000256" key="3">
    <source>
        <dbReference type="SAM" id="MobiDB-lite"/>
    </source>
</evidence>
<comment type="caution">
    <text evidence="5">The sequence shown here is derived from an EMBL/GenBank/DDBJ whole genome shotgun (WGS) entry which is preliminary data.</text>
</comment>